<feature type="compositionally biased region" description="Acidic residues" evidence="3">
    <location>
        <begin position="533"/>
        <end position="556"/>
    </location>
</feature>
<dbReference type="PANTHER" id="PTHR10587:SF133">
    <property type="entry name" value="CHITIN DEACETYLASE 1-RELATED"/>
    <property type="match status" value="1"/>
</dbReference>
<organism evidence="6 7">
    <name type="scientific">Nocardiopsis codii</name>
    <dbReference type="NCBI Taxonomy" id="3065942"/>
    <lineage>
        <taxon>Bacteria</taxon>
        <taxon>Bacillati</taxon>
        <taxon>Actinomycetota</taxon>
        <taxon>Actinomycetes</taxon>
        <taxon>Streptosporangiales</taxon>
        <taxon>Nocardiopsidaceae</taxon>
        <taxon>Nocardiopsis</taxon>
    </lineage>
</organism>
<evidence type="ECO:0000256" key="4">
    <source>
        <dbReference type="SAM" id="SignalP"/>
    </source>
</evidence>
<keyword evidence="4" id="KW-0732">Signal</keyword>
<reference evidence="6 7" key="1">
    <citation type="submission" date="2023-08" db="EMBL/GenBank/DDBJ databases">
        <authorList>
            <person name="Girao M."/>
            <person name="Carvalho M.F."/>
        </authorList>
    </citation>
    <scope>NUCLEOTIDE SEQUENCE [LARGE SCALE GENOMIC DNA]</scope>
    <source>
        <strain evidence="6 7">CT-R113</strain>
    </source>
</reference>
<evidence type="ECO:0000256" key="2">
    <source>
        <dbReference type="ARBA" id="ARBA00022801"/>
    </source>
</evidence>
<dbReference type="InterPro" id="IPR011330">
    <property type="entry name" value="Glyco_hydro/deAcase_b/a-brl"/>
</dbReference>
<proteinExistence type="predicted"/>
<feature type="domain" description="NodB homology" evidence="5">
    <location>
        <begin position="334"/>
        <end position="507"/>
    </location>
</feature>
<evidence type="ECO:0000256" key="3">
    <source>
        <dbReference type="SAM" id="MobiDB-lite"/>
    </source>
</evidence>
<dbReference type="EMBL" id="JAUZMY010000027">
    <property type="protein sequence ID" value="MEE2040287.1"/>
    <property type="molecule type" value="Genomic_DNA"/>
</dbReference>
<dbReference type="PANTHER" id="PTHR10587">
    <property type="entry name" value="GLYCOSYL TRANSFERASE-RELATED"/>
    <property type="match status" value="1"/>
</dbReference>
<feature type="region of interest" description="Disordered" evidence="3">
    <location>
        <begin position="191"/>
        <end position="234"/>
    </location>
</feature>
<dbReference type="Gene3D" id="3.20.20.370">
    <property type="entry name" value="Glycoside hydrolase/deacetylase"/>
    <property type="match status" value="1"/>
</dbReference>
<feature type="compositionally biased region" description="Low complexity" evidence="3">
    <location>
        <begin position="201"/>
        <end position="214"/>
    </location>
</feature>
<dbReference type="InterPro" id="IPR002509">
    <property type="entry name" value="NODB_dom"/>
</dbReference>
<dbReference type="PROSITE" id="PS51257">
    <property type="entry name" value="PROKAR_LIPOPROTEIN"/>
    <property type="match status" value="1"/>
</dbReference>
<sequence>MPVTSLRRNLSVSAALSLLLVSGCHAADQELPYAEAVRTPVDEMHGLEAETLSVTTDHSVVSYRYPLMGGAPALMTELRTSMAERQTAFLEDLPERGTPELSQDVAVLAASPDILGLRLTAATSAGTSDTFDARSLWYDVATESVLPWTSLFRDEAAIEQAHLEVAGILEAEYQLPVQEMPGLVGEVAARAQAAEEGEGGSDTAAADGAASSEAGDARAEPHGGQGGGGEPLDLADPEQALEAAERWGGSPLEDLAFSTAGGLAVHMAAADVPGAGSVDEVMLPVEPEKSENLLSELGFHAREAALGGNSADEEFPLGGALSADAGALDCERLKCVALTFDDGPGEHTDELLDMLAEYDARATFYVLGSLVNESPEPVARMAAEGHELGNHTWKHDDLAGLSAEAVKSDIERTNKAVHDVIGSNPPTIRPPYGSLNETVRGAVEQPLILWDVDTMDWQSRDTGAISEHALTNSVPGSVVLFHDIHETSVQAIPDVLAGLHREGYHFVTVTDIFGTGALTGGEVYTDAQPVGQGDEDGDDGEGEGGEESEGGQEEDEGRGYGD</sequence>
<dbReference type="Proteomes" id="UP001356095">
    <property type="component" value="Unassembled WGS sequence"/>
</dbReference>
<evidence type="ECO:0000256" key="1">
    <source>
        <dbReference type="ARBA" id="ARBA00022723"/>
    </source>
</evidence>
<evidence type="ECO:0000313" key="6">
    <source>
        <dbReference type="EMBL" id="MEE2040287.1"/>
    </source>
</evidence>
<evidence type="ECO:0000313" key="7">
    <source>
        <dbReference type="Proteomes" id="UP001356095"/>
    </source>
</evidence>
<dbReference type="InterPro" id="IPR050248">
    <property type="entry name" value="Polysacc_deacetylase_ArnD"/>
</dbReference>
<gene>
    <name evidence="6" type="ORF">Q8791_24010</name>
</gene>
<dbReference type="RefSeq" id="WP_330094054.1">
    <property type="nucleotide sequence ID" value="NZ_JAUZMY010000027.1"/>
</dbReference>
<keyword evidence="1" id="KW-0479">Metal-binding</keyword>
<keyword evidence="2" id="KW-0378">Hydrolase</keyword>
<feature type="signal peptide" evidence="4">
    <location>
        <begin position="1"/>
        <end position="26"/>
    </location>
</feature>
<accession>A0ABU7KFC0</accession>
<evidence type="ECO:0000259" key="5">
    <source>
        <dbReference type="PROSITE" id="PS51677"/>
    </source>
</evidence>
<dbReference type="PROSITE" id="PS51677">
    <property type="entry name" value="NODB"/>
    <property type="match status" value="1"/>
</dbReference>
<keyword evidence="7" id="KW-1185">Reference proteome</keyword>
<protein>
    <submittedName>
        <fullName evidence="6">Polysaccharide deacetylase family protein</fullName>
    </submittedName>
</protein>
<feature type="chain" id="PRO_5045649389" evidence="4">
    <location>
        <begin position="27"/>
        <end position="562"/>
    </location>
</feature>
<comment type="caution">
    <text evidence="6">The sequence shown here is derived from an EMBL/GenBank/DDBJ whole genome shotgun (WGS) entry which is preliminary data.</text>
</comment>
<dbReference type="SUPFAM" id="SSF88713">
    <property type="entry name" value="Glycoside hydrolase/deacetylase"/>
    <property type="match status" value="1"/>
</dbReference>
<dbReference type="Pfam" id="PF01522">
    <property type="entry name" value="Polysacc_deac_1"/>
    <property type="match status" value="1"/>
</dbReference>
<name>A0ABU7KFC0_9ACTN</name>
<feature type="region of interest" description="Disordered" evidence="3">
    <location>
        <begin position="523"/>
        <end position="562"/>
    </location>
</feature>